<dbReference type="Proteomes" id="UP000823775">
    <property type="component" value="Unassembled WGS sequence"/>
</dbReference>
<keyword evidence="3" id="KW-1185">Reference proteome</keyword>
<evidence type="ECO:0000256" key="1">
    <source>
        <dbReference type="SAM" id="MobiDB-lite"/>
    </source>
</evidence>
<proteinExistence type="predicted"/>
<dbReference type="EMBL" id="JACEIK010001600">
    <property type="protein sequence ID" value="MCD7470724.1"/>
    <property type="molecule type" value="Genomic_DNA"/>
</dbReference>
<accession>A0ABS8TJK4</accession>
<feature type="compositionally biased region" description="Basic and acidic residues" evidence="1">
    <location>
        <begin position="1"/>
        <end position="15"/>
    </location>
</feature>
<comment type="caution">
    <text evidence="2">The sequence shown here is derived from an EMBL/GenBank/DDBJ whole genome shotgun (WGS) entry which is preliminary data.</text>
</comment>
<name>A0ABS8TJK4_DATST</name>
<protein>
    <submittedName>
        <fullName evidence="2">Uncharacterized protein</fullName>
    </submittedName>
</protein>
<sequence length="118" mass="12743">RGVEREREEEREKRAGGSGSDLFLPANKALIVAVVKLKKKGEEMLKLASAAVVAEIGVGGSNGGKSAKRVKIGFKSGLMLTVLKQLMTSLYLAKPKHHHLPPHLSLSVSLTTSFLRKK</sequence>
<reference evidence="2 3" key="1">
    <citation type="journal article" date="2021" name="BMC Genomics">
        <title>Datura genome reveals duplications of psychoactive alkaloid biosynthetic genes and high mutation rate following tissue culture.</title>
        <authorList>
            <person name="Rajewski A."/>
            <person name="Carter-House D."/>
            <person name="Stajich J."/>
            <person name="Litt A."/>
        </authorList>
    </citation>
    <scope>NUCLEOTIDE SEQUENCE [LARGE SCALE GENOMIC DNA]</scope>
    <source>
        <strain evidence="2">AR-01</strain>
    </source>
</reference>
<feature type="non-terminal residue" evidence="2">
    <location>
        <position position="1"/>
    </location>
</feature>
<gene>
    <name evidence="2" type="ORF">HAX54_010820</name>
</gene>
<evidence type="ECO:0000313" key="2">
    <source>
        <dbReference type="EMBL" id="MCD7470724.1"/>
    </source>
</evidence>
<evidence type="ECO:0000313" key="3">
    <source>
        <dbReference type="Proteomes" id="UP000823775"/>
    </source>
</evidence>
<organism evidence="2 3">
    <name type="scientific">Datura stramonium</name>
    <name type="common">Jimsonweed</name>
    <name type="synonym">Common thornapple</name>
    <dbReference type="NCBI Taxonomy" id="4076"/>
    <lineage>
        <taxon>Eukaryota</taxon>
        <taxon>Viridiplantae</taxon>
        <taxon>Streptophyta</taxon>
        <taxon>Embryophyta</taxon>
        <taxon>Tracheophyta</taxon>
        <taxon>Spermatophyta</taxon>
        <taxon>Magnoliopsida</taxon>
        <taxon>eudicotyledons</taxon>
        <taxon>Gunneridae</taxon>
        <taxon>Pentapetalae</taxon>
        <taxon>asterids</taxon>
        <taxon>lamiids</taxon>
        <taxon>Solanales</taxon>
        <taxon>Solanaceae</taxon>
        <taxon>Solanoideae</taxon>
        <taxon>Datureae</taxon>
        <taxon>Datura</taxon>
    </lineage>
</organism>
<feature type="non-terminal residue" evidence="2">
    <location>
        <position position="118"/>
    </location>
</feature>
<feature type="region of interest" description="Disordered" evidence="1">
    <location>
        <begin position="1"/>
        <end position="20"/>
    </location>
</feature>